<dbReference type="Pfam" id="PF13565">
    <property type="entry name" value="HTH_32"/>
    <property type="match status" value="1"/>
</dbReference>
<organism evidence="3 5">
    <name type="scientific">Methanoregula formicica (strain DSM 22288 / NBRC 105244 / SMSP)</name>
    <dbReference type="NCBI Taxonomy" id="593750"/>
    <lineage>
        <taxon>Archaea</taxon>
        <taxon>Methanobacteriati</taxon>
        <taxon>Methanobacteriota</taxon>
        <taxon>Stenosarchaea group</taxon>
        <taxon>Methanomicrobia</taxon>
        <taxon>Methanomicrobiales</taxon>
        <taxon>Methanoregulaceae</taxon>
        <taxon>Methanoregula</taxon>
    </lineage>
</organism>
<dbReference type="Proteomes" id="UP000010824">
    <property type="component" value="Chromosome"/>
</dbReference>
<dbReference type="InterPro" id="IPR009057">
    <property type="entry name" value="Homeodomain-like_sf"/>
</dbReference>
<dbReference type="KEGG" id="mfo:Metfor_1206"/>
<feature type="compositionally biased region" description="Basic residues" evidence="1">
    <location>
        <begin position="48"/>
        <end position="57"/>
    </location>
</feature>
<evidence type="ECO:0000313" key="3">
    <source>
        <dbReference type="EMBL" id="AGB02249.1"/>
    </source>
</evidence>
<dbReference type="Pfam" id="PF00665">
    <property type="entry name" value="rve"/>
    <property type="match status" value="1"/>
</dbReference>
<dbReference type="STRING" id="593750.Metfor_1206"/>
<sequence>MEIRTKAVVFYEEKIHSAKEIGETYNISERTVRRWAQNHRNDPENGLKPKKTGPRRRTRWAIPKSLEQRIIRLKGKYPAWGARRIKHQFELSCSWRTVHRILKKHGLLIRIKAKPQPSGKRFQRRHVDSMWQGDTFQFRIRGVGKVYVTGFTDDCSRYRVKSKVYLHKDAASAVNALQWALRAGRIPWEIYLDNGKQFVSKLFKAEAQKHNIKLIFGRPYHPRGRGKIERYHKTLYRELIALKQFRSLGHFRKELWRFDQLYNNWRKQEILNWMTPSSVYNNKTNFNKNRKCLSSGHKLCQQNGQ</sequence>
<keyword evidence="5" id="KW-1185">Reference proteome</keyword>
<evidence type="ECO:0000313" key="5">
    <source>
        <dbReference type="Proteomes" id="UP000010824"/>
    </source>
</evidence>
<feature type="region of interest" description="Disordered" evidence="1">
    <location>
        <begin position="36"/>
        <end position="57"/>
    </location>
</feature>
<dbReference type="GO" id="GO:0015074">
    <property type="term" value="P:DNA integration"/>
    <property type="evidence" value="ECO:0007669"/>
    <property type="project" value="InterPro"/>
</dbReference>
<proteinExistence type="predicted"/>
<name>L0HGQ5_METFS</name>
<dbReference type="InterPro" id="IPR001584">
    <property type="entry name" value="Integrase_cat-core"/>
</dbReference>
<evidence type="ECO:0000313" key="4">
    <source>
        <dbReference type="EMBL" id="AGB03347.1"/>
    </source>
</evidence>
<dbReference type="SUPFAM" id="SSF46689">
    <property type="entry name" value="Homeodomain-like"/>
    <property type="match status" value="1"/>
</dbReference>
<dbReference type="InterPro" id="IPR036397">
    <property type="entry name" value="RNaseH_sf"/>
</dbReference>
<accession>L0HGQ5</accession>
<dbReference type="HOGENOM" id="CLU_910930_0_0_2"/>
<dbReference type="eggNOG" id="arCOG02125">
    <property type="taxonomic scope" value="Archaea"/>
</dbReference>
<dbReference type="PANTHER" id="PTHR35004">
    <property type="entry name" value="TRANSPOSASE RV3428C-RELATED"/>
    <property type="match status" value="1"/>
</dbReference>
<gene>
    <name evidence="3" type="ordered locus">Metfor_1206</name>
    <name evidence="4" type="ordered locus">Metfor_2343</name>
</gene>
<protein>
    <submittedName>
        <fullName evidence="3">Transposase</fullName>
    </submittedName>
</protein>
<dbReference type="PANTHER" id="PTHR35004:SF6">
    <property type="entry name" value="TRANSPOSASE"/>
    <property type="match status" value="1"/>
</dbReference>
<dbReference type="AlphaFoldDB" id="L0HGQ5"/>
<dbReference type="KEGG" id="mfo:Metfor_2343"/>
<dbReference type="SUPFAM" id="SSF53098">
    <property type="entry name" value="Ribonuclease H-like"/>
    <property type="match status" value="1"/>
</dbReference>
<evidence type="ECO:0000256" key="1">
    <source>
        <dbReference type="SAM" id="MobiDB-lite"/>
    </source>
</evidence>
<dbReference type="InParanoid" id="L0HGQ5"/>
<dbReference type="InterPro" id="IPR012337">
    <property type="entry name" value="RNaseH-like_sf"/>
</dbReference>
<reference evidence="5" key="1">
    <citation type="submission" date="2011-12" db="EMBL/GenBank/DDBJ databases">
        <title>Complete sequence of Methanoregula formicicum SMSP.</title>
        <authorList>
            <person name="Lucas S."/>
            <person name="Han J."/>
            <person name="Lapidus A."/>
            <person name="Cheng J.-F."/>
            <person name="Goodwin L."/>
            <person name="Pitluck S."/>
            <person name="Peters L."/>
            <person name="Ovchinnikova G."/>
            <person name="Teshima H."/>
            <person name="Detter J.C."/>
            <person name="Han C."/>
            <person name="Tapia R."/>
            <person name="Land M."/>
            <person name="Hauser L."/>
            <person name="Kyrpides N."/>
            <person name="Ivanova N."/>
            <person name="Pagani I."/>
            <person name="Imachi H."/>
            <person name="Tamaki H."/>
            <person name="Sekiguchi Y."/>
            <person name="Kamagata Y."/>
            <person name="Cadillo-Quiroz H."/>
            <person name="Zinder S."/>
            <person name="Liu W.-T."/>
            <person name="Woyke T."/>
        </authorList>
    </citation>
    <scope>NUCLEOTIDE SEQUENCE [LARGE SCALE GENOMIC DNA]</scope>
    <source>
        <strain evidence="5">DSM 22288 / NBRC 105244 / SMSP</strain>
    </source>
</reference>
<dbReference type="EMBL" id="CP003167">
    <property type="protein sequence ID" value="AGB02249.1"/>
    <property type="molecule type" value="Genomic_DNA"/>
</dbReference>
<reference evidence="3 5" key="3">
    <citation type="journal article" date="2014" name="Genome Announc.">
        <title>Complete Genome Sequence of Methanoregula formicica SMSPT, a Mesophilic Hydrogenotrophic Methanogen Isolated from a Methanogenic Upflow Anaerobic Sludge Blanket Reactor.</title>
        <authorList>
            <person name="Yamamoto K."/>
            <person name="Tamaki H."/>
            <person name="Cadillo-Quiroz H."/>
            <person name="Imachi H."/>
            <person name="Kyrpides N."/>
            <person name="Woyke T."/>
            <person name="Goodwin L."/>
            <person name="Zinder S.H."/>
            <person name="Kamagata Y."/>
            <person name="Liu W.T."/>
        </authorList>
    </citation>
    <scope>NUCLEOTIDE SEQUENCE [LARGE SCALE GENOMIC DNA]</scope>
    <source>
        <strain evidence="5">DSM 22288 / NBRC 105244 / SMSP</strain>
        <strain evidence="3">SMSP</strain>
    </source>
</reference>
<dbReference type="GO" id="GO:0003676">
    <property type="term" value="F:nucleic acid binding"/>
    <property type="evidence" value="ECO:0007669"/>
    <property type="project" value="InterPro"/>
</dbReference>
<feature type="domain" description="Integrase catalytic" evidence="2">
    <location>
        <begin position="113"/>
        <end position="284"/>
    </location>
</feature>
<dbReference type="Gene3D" id="3.30.420.10">
    <property type="entry name" value="Ribonuclease H-like superfamily/Ribonuclease H"/>
    <property type="match status" value="1"/>
</dbReference>
<dbReference type="EMBL" id="CP003167">
    <property type="protein sequence ID" value="AGB03347.1"/>
    <property type="molecule type" value="Genomic_DNA"/>
</dbReference>
<reference evidence="3" key="2">
    <citation type="submission" date="2011-12" db="EMBL/GenBank/DDBJ databases">
        <authorList>
            <consortium name="US DOE Joint Genome Institute"/>
            <person name="Lucas S."/>
            <person name="Han J."/>
            <person name="Lapidus A."/>
            <person name="Cheng J.-F."/>
            <person name="Goodwin L."/>
            <person name="Pitluck S."/>
            <person name="Peters L."/>
            <person name="Ovchinnikova G."/>
            <person name="Teshima H."/>
            <person name="Detter J.C."/>
            <person name="Han C."/>
            <person name="Tapia R."/>
            <person name="Land M."/>
            <person name="Hauser L."/>
            <person name="Kyrpides N."/>
            <person name="Ivanova N."/>
            <person name="Pagani I."/>
            <person name="Imachi H."/>
            <person name="Tamaki H."/>
            <person name="Sekiguchi Y."/>
            <person name="Kamagata Y."/>
            <person name="Cadillo-Quiroz H."/>
            <person name="Zinder S."/>
            <person name="Liu W.-T."/>
            <person name="Woyke T."/>
        </authorList>
    </citation>
    <scope>NUCLEOTIDE SEQUENCE</scope>
    <source>
        <strain evidence="3">SMSP</strain>
    </source>
</reference>
<evidence type="ECO:0000259" key="2">
    <source>
        <dbReference type="PROSITE" id="PS50994"/>
    </source>
</evidence>
<dbReference type="PROSITE" id="PS50994">
    <property type="entry name" value="INTEGRASE"/>
    <property type="match status" value="1"/>
</dbReference>